<dbReference type="Pfam" id="PF00571">
    <property type="entry name" value="CBS"/>
    <property type="match status" value="2"/>
</dbReference>
<evidence type="ECO:0000256" key="1">
    <source>
        <dbReference type="ARBA" id="ARBA00023122"/>
    </source>
</evidence>
<dbReference type="CDD" id="cd04623">
    <property type="entry name" value="CBS_pair_bac_euk"/>
    <property type="match status" value="1"/>
</dbReference>
<reference evidence="4" key="2">
    <citation type="submission" date="2020-09" db="EMBL/GenBank/DDBJ databases">
        <authorList>
            <person name="Sun Q."/>
            <person name="Ohkuma M."/>
        </authorList>
    </citation>
    <scope>NUCLEOTIDE SEQUENCE</scope>
    <source>
        <strain evidence="4">JCM 3276</strain>
    </source>
</reference>
<keyword evidence="1 2" id="KW-0129">CBS domain</keyword>
<dbReference type="PROSITE" id="PS51371">
    <property type="entry name" value="CBS"/>
    <property type="match status" value="2"/>
</dbReference>
<dbReference type="InterPro" id="IPR051257">
    <property type="entry name" value="Diverse_CBS-Domain"/>
</dbReference>
<accession>A0A918GRN1</accession>
<keyword evidence="5" id="KW-1185">Reference proteome</keyword>
<name>A0A918GRN1_9PSEU</name>
<evidence type="ECO:0000256" key="2">
    <source>
        <dbReference type="PROSITE-ProRule" id="PRU00703"/>
    </source>
</evidence>
<proteinExistence type="predicted"/>
<dbReference type="EMBL" id="BMRB01000006">
    <property type="protein sequence ID" value="GGS52788.1"/>
    <property type="molecule type" value="Genomic_DNA"/>
</dbReference>
<organism evidence="4 5">
    <name type="scientific">Actinokineospora fastidiosa</name>
    <dbReference type="NCBI Taxonomy" id="1816"/>
    <lineage>
        <taxon>Bacteria</taxon>
        <taxon>Bacillati</taxon>
        <taxon>Actinomycetota</taxon>
        <taxon>Actinomycetes</taxon>
        <taxon>Pseudonocardiales</taxon>
        <taxon>Pseudonocardiaceae</taxon>
        <taxon>Actinokineospora</taxon>
    </lineage>
</organism>
<dbReference type="SUPFAM" id="SSF54631">
    <property type="entry name" value="CBS-domain pair"/>
    <property type="match status" value="1"/>
</dbReference>
<evidence type="ECO:0000313" key="4">
    <source>
        <dbReference type="EMBL" id="GGS52788.1"/>
    </source>
</evidence>
<comment type="caution">
    <text evidence="4">The sequence shown here is derived from an EMBL/GenBank/DDBJ whole genome shotgun (WGS) entry which is preliminary data.</text>
</comment>
<dbReference type="InterPro" id="IPR044725">
    <property type="entry name" value="CBSX3_CBS_dom"/>
</dbReference>
<dbReference type="Gene3D" id="3.10.580.10">
    <property type="entry name" value="CBS-domain"/>
    <property type="match status" value="1"/>
</dbReference>
<dbReference type="PANTHER" id="PTHR43080:SF2">
    <property type="entry name" value="CBS DOMAIN-CONTAINING PROTEIN"/>
    <property type="match status" value="1"/>
</dbReference>
<dbReference type="AlphaFoldDB" id="A0A918GRN1"/>
<dbReference type="PANTHER" id="PTHR43080">
    <property type="entry name" value="CBS DOMAIN-CONTAINING PROTEIN CBSX3, MITOCHONDRIAL"/>
    <property type="match status" value="1"/>
</dbReference>
<dbReference type="InterPro" id="IPR000644">
    <property type="entry name" value="CBS_dom"/>
</dbReference>
<sequence length="169" mass="17652">MGDGEFSDRPNVANLIVHVSSDGIGVTRMRISDVLRSKGSTVATVDPGLTVAGMLAELARHNVGALVVVDGDTVVGIVSERDVVRGLAERGGGLLDVPVAEIMTAEVFTCEPGDTVDSLAGVMTERRIRHMPVLSGGALVGIVSIGDVVKSRISQLESDRDQLTSYIQG</sequence>
<gene>
    <name evidence="4" type="ORF">GCM10010171_54840</name>
</gene>
<dbReference type="InterPro" id="IPR046342">
    <property type="entry name" value="CBS_dom_sf"/>
</dbReference>
<evidence type="ECO:0000313" key="5">
    <source>
        <dbReference type="Proteomes" id="UP000660680"/>
    </source>
</evidence>
<dbReference type="SMART" id="SM00116">
    <property type="entry name" value="CBS"/>
    <property type="match status" value="2"/>
</dbReference>
<reference evidence="4" key="1">
    <citation type="journal article" date="2014" name="Int. J. Syst. Evol. Microbiol.">
        <title>Complete genome sequence of Corynebacterium casei LMG S-19264T (=DSM 44701T), isolated from a smear-ripened cheese.</title>
        <authorList>
            <consortium name="US DOE Joint Genome Institute (JGI-PGF)"/>
            <person name="Walter F."/>
            <person name="Albersmeier A."/>
            <person name="Kalinowski J."/>
            <person name="Ruckert C."/>
        </authorList>
    </citation>
    <scope>NUCLEOTIDE SEQUENCE</scope>
    <source>
        <strain evidence="4">JCM 3276</strain>
    </source>
</reference>
<feature type="domain" description="CBS" evidence="3">
    <location>
        <begin position="36"/>
        <end position="97"/>
    </location>
</feature>
<protein>
    <submittedName>
        <fullName evidence="4">Signal transduction protein</fullName>
    </submittedName>
</protein>
<evidence type="ECO:0000259" key="3">
    <source>
        <dbReference type="PROSITE" id="PS51371"/>
    </source>
</evidence>
<dbReference type="Proteomes" id="UP000660680">
    <property type="component" value="Unassembled WGS sequence"/>
</dbReference>
<feature type="domain" description="CBS" evidence="3">
    <location>
        <begin position="103"/>
        <end position="158"/>
    </location>
</feature>